<keyword evidence="3" id="KW-0472">Membrane</keyword>
<evidence type="ECO:0000256" key="3">
    <source>
        <dbReference type="SAM" id="Phobius"/>
    </source>
</evidence>
<keyword evidence="3" id="KW-0812">Transmembrane</keyword>
<evidence type="ECO:0000313" key="5">
    <source>
        <dbReference type="EMBL" id="RXH99355.1"/>
    </source>
</evidence>
<name>A0A498JVZ1_MALDO</name>
<keyword evidence="3" id="KW-1133">Transmembrane helix</keyword>
<feature type="transmembrane region" description="Helical" evidence="3">
    <location>
        <begin position="273"/>
        <end position="301"/>
    </location>
</feature>
<evidence type="ECO:0000313" key="6">
    <source>
        <dbReference type="Proteomes" id="UP000290289"/>
    </source>
</evidence>
<dbReference type="EMBL" id="RDQH01000331">
    <property type="protein sequence ID" value="RXH99355.1"/>
    <property type="molecule type" value="Genomic_DNA"/>
</dbReference>
<protein>
    <recommendedName>
        <fullName evidence="4">Gnk2-homologous domain-containing protein</fullName>
    </recommendedName>
</protein>
<keyword evidence="6" id="KW-1185">Reference proteome</keyword>
<organism evidence="5 6">
    <name type="scientific">Malus domestica</name>
    <name type="common">Apple</name>
    <name type="synonym">Pyrus malus</name>
    <dbReference type="NCBI Taxonomy" id="3750"/>
    <lineage>
        <taxon>Eukaryota</taxon>
        <taxon>Viridiplantae</taxon>
        <taxon>Streptophyta</taxon>
        <taxon>Embryophyta</taxon>
        <taxon>Tracheophyta</taxon>
        <taxon>Spermatophyta</taxon>
        <taxon>Magnoliopsida</taxon>
        <taxon>eudicotyledons</taxon>
        <taxon>Gunneridae</taxon>
        <taxon>Pentapetalae</taxon>
        <taxon>rosids</taxon>
        <taxon>fabids</taxon>
        <taxon>Rosales</taxon>
        <taxon>Rosaceae</taxon>
        <taxon>Amygdaloideae</taxon>
        <taxon>Maleae</taxon>
        <taxon>Malus</taxon>
    </lineage>
</organism>
<dbReference type="InterPro" id="IPR038408">
    <property type="entry name" value="GNK2_sf"/>
</dbReference>
<dbReference type="Proteomes" id="UP000290289">
    <property type="component" value="Chromosome 5"/>
</dbReference>
<dbReference type="PANTHER" id="PTHR32099">
    <property type="entry name" value="CYSTEINE-RICH REPEAT SECRETORY PROTEIN"/>
    <property type="match status" value="1"/>
</dbReference>
<feature type="domain" description="Gnk2-homologous" evidence="4">
    <location>
        <begin position="20"/>
        <end position="125"/>
    </location>
</feature>
<dbReference type="SUPFAM" id="SSF56112">
    <property type="entry name" value="Protein kinase-like (PK-like)"/>
    <property type="match status" value="1"/>
</dbReference>
<accession>A0A498JVZ1</accession>
<sequence>MSLITSSDCREALCWSVACPDNTTSTLAEAVESNPDSYPYNLVQLLQSLSLNATHTDTGFYTTTAGRSTTEQAYGMFLCRGDVSTDVCRECMTFANLEAIQLCLDGTDAMLWNDECMVRYSNKKIVFSMNESYSHGQFYGSTEKEPSGYSQVLATSVHELTTEAANNSKYFATNEAKVKGSNETVYSLAQCTQDISASNCKRCLARAAEEILVQSEFRGRQVLYPSCSIRLDNTLFYAINWTHAQHPPTPEALPPPSTLLPNLRLPIGRKKHFSITIIVLVSVVISLLVVSLVLVALGYCLPGRRERKKNDEALQQENGKQQDMRTAESLQFDLGTLETATNKFSEDNKLGEGGFGAVFKAWLLWNETKGLELMDPLLKDSCSPNEFLRYIHIGLLCVQEDANNRPTMSSVVHMLKTETISLSRPEKPAFFTGRYVDHHDQVRAQDCSANGLTISIDFTSSYGI</sequence>
<dbReference type="InterPro" id="IPR002902">
    <property type="entry name" value="GNK2"/>
</dbReference>
<dbReference type="Gene3D" id="3.30.200.20">
    <property type="entry name" value="Phosphorylase Kinase, domain 1"/>
    <property type="match status" value="1"/>
</dbReference>
<feature type="domain" description="Gnk2-homologous" evidence="4">
    <location>
        <begin position="131"/>
        <end position="236"/>
    </location>
</feature>
<evidence type="ECO:0000256" key="1">
    <source>
        <dbReference type="ARBA" id="ARBA00022729"/>
    </source>
</evidence>
<dbReference type="CDD" id="cd23509">
    <property type="entry name" value="Gnk2-like"/>
    <property type="match status" value="2"/>
</dbReference>
<evidence type="ECO:0000256" key="2">
    <source>
        <dbReference type="ARBA" id="ARBA00022737"/>
    </source>
</evidence>
<dbReference type="AlphaFoldDB" id="A0A498JVZ1"/>
<dbReference type="InterPro" id="IPR011009">
    <property type="entry name" value="Kinase-like_dom_sf"/>
</dbReference>
<dbReference type="Gene3D" id="3.30.430.20">
    <property type="entry name" value="Gnk2 domain, C-X8-C-X2-C motif"/>
    <property type="match status" value="2"/>
</dbReference>
<evidence type="ECO:0000259" key="4">
    <source>
        <dbReference type="PROSITE" id="PS51473"/>
    </source>
</evidence>
<comment type="caution">
    <text evidence="5">The sequence shown here is derived from an EMBL/GenBank/DDBJ whole genome shotgun (WGS) entry which is preliminary data.</text>
</comment>
<keyword evidence="2" id="KW-0677">Repeat</keyword>
<dbReference type="PROSITE" id="PS51473">
    <property type="entry name" value="GNK2"/>
    <property type="match status" value="2"/>
</dbReference>
<keyword evidence="1" id="KW-0732">Signal</keyword>
<proteinExistence type="predicted"/>
<dbReference type="PANTHER" id="PTHR32099:SF42">
    <property type="entry name" value="CYSTEINE-RICH RECEPTOR-LIKE PROTEIN KINASE 9-RELATED"/>
    <property type="match status" value="1"/>
</dbReference>
<gene>
    <name evidence="5" type="ORF">DVH24_011680</name>
</gene>
<dbReference type="Pfam" id="PF01657">
    <property type="entry name" value="Stress-antifung"/>
    <property type="match status" value="2"/>
</dbReference>
<reference evidence="5 6" key="1">
    <citation type="submission" date="2018-10" db="EMBL/GenBank/DDBJ databases">
        <title>A high-quality apple genome assembly.</title>
        <authorList>
            <person name="Hu J."/>
        </authorList>
    </citation>
    <scope>NUCLEOTIDE SEQUENCE [LARGE SCALE GENOMIC DNA]</scope>
    <source>
        <strain evidence="6">cv. HFTH1</strain>
        <tissue evidence="5">Young leaf</tissue>
    </source>
</reference>